<accession>A0A166MLF2</accession>
<keyword evidence="3" id="KW-1185">Reference proteome</keyword>
<protein>
    <submittedName>
        <fullName evidence="2">Uncharacterized protein</fullName>
    </submittedName>
</protein>
<feature type="region of interest" description="Disordered" evidence="1">
    <location>
        <begin position="1"/>
        <end position="38"/>
    </location>
</feature>
<reference evidence="2 3" key="1">
    <citation type="journal article" date="2016" name="Mol. Biol. Evol.">
        <title>Comparative Genomics of Early-Diverging Mushroom-Forming Fungi Provides Insights into the Origins of Lignocellulose Decay Capabilities.</title>
        <authorList>
            <person name="Nagy L.G."/>
            <person name="Riley R."/>
            <person name="Tritt A."/>
            <person name="Adam C."/>
            <person name="Daum C."/>
            <person name="Floudas D."/>
            <person name="Sun H."/>
            <person name="Yadav J.S."/>
            <person name="Pangilinan J."/>
            <person name="Larsson K.H."/>
            <person name="Matsuura K."/>
            <person name="Barry K."/>
            <person name="Labutti K."/>
            <person name="Kuo R."/>
            <person name="Ohm R.A."/>
            <person name="Bhattacharya S.S."/>
            <person name="Shirouzu T."/>
            <person name="Yoshinaga Y."/>
            <person name="Martin F.M."/>
            <person name="Grigoriev I.V."/>
            <person name="Hibbett D.S."/>
        </authorList>
    </citation>
    <scope>NUCLEOTIDE SEQUENCE [LARGE SCALE GENOMIC DNA]</scope>
    <source>
        <strain evidence="2 3">CBS 109695</strain>
    </source>
</reference>
<feature type="region of interest" description="Disordered" evidence="1">
    <location>
        <begin position="235"/>
        <end position="277"/>
    </location>
</feature>
<dbReference type="EMBL" id="KV417528">
    <property type="protein sequence ID" value="KZP24117.1"/>
    <property type="molecule type" value="Genomic_DNA"/>
</dbReference>
<evidence type="ECO:0000313" key="2">
    <source>
        <dbReference type="EMBL" id="KZP24117.1"/>
    </source>
</evidence>
<name>A0A166MLF2_9AGAM</name>
<feature type="compositionally biased region" description="Acidic residues" evidence="1">
    <location>
        <begin position="245"/>
        <end position="265"/>
    </location>
</feature>
<sequence length="363" mass="39454">MNPGWTDALAQVLQPPPNPCPEALRQESPRKSRNPAGQTWKTEFSTAVYSDLSLGICGVRRFVRLEKLSGLSGIILYHLPGSPGDPHDQGRLELDSVFGREDLEEDGMDLDALLDAVQARLVYFPVYACTSFAIGQVMNALVHSQSFKPTPLPHGFAVDAAPFASFKKLDYTRHRASYPTVPALNVFAAKILRQKRHVMKVHVRATVGAVVAGPESVPYAWRDLVARKIAKKKTLDEEEARARAEEEEDDENEVDETLLDSDSTDDTLGPETPQNILKPKDGVFLDVGLAPLFLPLSSKEGNQVTNSSGDVFGGTVVLDAEEKQARLSVLSSISSIEGGLGKMLKPTGKENQADVSAAPLIKV</sequence>
<gene>
    <name evidence="2" type="ORF">FIBSPDRAFT_1012485</name>
</gene>
<evidence type="ECO:0000256" key="1">
    <source>
        <dbReference type="SAM" id="MobiDB-lite"/>
    </source>
</evidence>
<organism evidence="2 3">
    <name type="scientific">Athelia psychrophila</name>
    <dbReference type="NCBI Taxonomy" id="1759441"/>
    <lineage>
        <taxon>Eukaryota</taxon>
        <taxon>Fungi</taxon>
        <taxon>Dikarya</taxon>
        <taxon>Basidiomycota</taxon>
        <taxon>Agaricomycotina</taxon>
        <taxon>Agaricomycetes</taxon>
        <taxon>Agaricomycetidae</taxon>
        <taxon>Atheliales</taxon>
        <taxon>Atheliaceae</taxon>
        <taxon>Athelia</taxon>
    </lineage>
</organism>
<dbReference type="Proteomes" id="UP000076532">
    <property type="component" value="Unassembled WGS sequence"/>
</dbReference>
<feature type="region of interest" description="Disordered" evidence="1">
    <location>
        <begin position="340"/>
        <end position="363"/>
    </location>
</feature>
<dbReference type="AlphaFoldDB" id="A0A166MLF2"/>
<dbReference type="OrthoDB" id="3227568at2759"/>
<proteinExistence type="predicted"/>
<evidence type="ECO:0000313" key="3">
    <source>
        <dbReference type="Proteomes" id="UP000076532"/>
    </source>
</evidence>